<dbReference type="KEGG" id="obj:EIO64_01500"/>
<keyword evidence="2" id="KW-1185">Reference proteome</keyword>
<dbReference type="Pfam" id="PF18144">
    <property type="entry name" value="SMODS"/>
    <property type="match status" value="1"/>
</dbReference>
<evidence type="ECO:0000313" key="1">
    <source>
        <dbReference type="EMBL" id="QCI58062.1"/>
    </source>
</evidence>
<dbReference type="GO" id="GO:0016740">
    <property type="term" value="F:transferase activity"/>
    <property type="evidence" value="ECO:0007669"/>
    <property type="project" value="UniProtKB-KW"/>
</dbReference>
<dbReference type="SUPFAM" id="SSF81301">
    <property type="entry name" value="Nucleotidyltransferase"/>
    <property type="match status" value="1"/>
</dbReference>
<dbReference type="Proteomes" id="UP000298642">
    <property type="component" value="Chromosome"/>
</dbReference>
<evidence type="ECO:0000313" key="2">
    <source>
        <dbReference type="Proteomes" id="UP000298642"/>
    </source>
</evidence>
<accession>A0A4D7AWV2</accession>
<keyword evidence="1" id="KW-0808">Transferase</keyword>
<dbReference type="EMBL" id="CP034413">
    <property type="protein sequence ID" value="QCI58062.1"/>
    <property type="molecule type" value="Genomic_DNA"/>
</dbReference>
<reference evidence="2" key="1">
    <citation type="submission" date="2018-12" db="EMBL/GenBank/DDBJ databases">
        <title>Dusodibacter welbiota gen. nov., sp. nov., isolated from human faeces and emended description of the Oscillibacter genus.</title>
        <authorList>
            <person name="Le Roy T."/>
            <person name="Van der Smissen P."/>
            <person name="Delzenne N."/>
            <person name="Muccioli G."/>
            <person name="Collet J.F."/>
            <person name="Cani P.D."/>
        </authorList>
    </citation>
    <scope>NUCLEOTIDE SEQUENCE [LARGE SCALE GENOMIC DNA]</scope>
    <source>
        <strain evidence="2">J115</strain>
    </source>
</reference>
<sequence>MSAIQTYFQDFLTNIRLPDSLKKALISAHTELREQLKSDDLTKDLLVESFLQGSYARSTCIKPAPGKKVDVDVIVVTNIDHDTVSAQEAFAIITPFVKKYYQNYEQQKRSIGISLPEVDMDLVITAAPSEEVKRAIECAGLSSAFTVDDLSGYQQSLLENYRLDSLERFFESDSTGQQWRAEPLLIPDNVENQWYRTHPLEQIRWTKRKNQICKGNYVNVVKAIKWWRRLELPSLKHPKSYPLEHFVGECCPDGITSVAEGIVGTLECIAECYPKKPFLPDRGFLSMTYLRCSQMRIMTLSIRRFAAVQDLLEQLMIALI</sequence>
<dbReference type="InterPro" id="IPR043519">
    <property type="entry name" value="NT_sf"/>
</dbReference>
<proteinExistence type="predicted"/>
<gene>
    <name evidence="1" type="ORF">EIO64_01500</name>
</gene>
<name>A0A4D7AWV2_9FIRM</name>
<dbReference type="AlphaFoldDB" id="A0A4D7AWV2"/>
<organism evidence="1 2">
    <name type="scientific">Dysosmobacter welbionis</name>
    <dbReference type="NCBI Taxonomy" id="2093857"/>
    <lineage>
        <taxon>Bacteria</taxon>
        <taxon>Bacillati</taxon>
        <taxon>Bacillota</taxon>
        <taxon>Clostridia</taxon>
        <taxon>Eubacteriales</taxon>
        <taxon>Oscillospiraceae</taxon>
        <taxon>Dysosmobacter</taxon>
    </lineage>
</organism>
<dbReference type="RefSeq" id="WP_136890724.1">
    <property type="nucleotide sequence ID" value="NZ_CP034413.3"/>
</dbReference>
<dbReference type="Gene3D" id="3.30.460.10">
    <property type="entry name" value="Beta Polymerase, domain 2"/>
    <property type="match status" value="1"/>
</dbReference>
<protein>
    <submittedName>
        <fullName evidence="1">Nucleotidyltransferase</fullName>
    </submittedName>
</protein>